<feature type="transmembrane region" description="Helical" evidence="13">
    <location>
        <begin position="167"/>
        <end position="186"/>
    </location>
</feature>
<protein>
    <submittedName>
        <fullName evidence="14">Membrane protein</fullName>
    </submittedName>
</protein>
<evidence type="ECO:0000256" key="1">
    <source>
        <dbReference type="ARBA" id="ARBA00004141"/>
    </source>
</evidence>
<keyword evidence="6" id="KW-0631">Potassium channel</keyword>
<dbReference type="InterPro" id="IPR010617">
    <property type="entry name" value="TMEM175-like"/>
</dbReference>
<evidence type="ECO:0000256" key="7">
    <source>
        <dbReference type="ARBA" id="ARBA00022958"/>
    </source>
</evidence>
<feature type="transmembrane region" description="Helical" evidence="13">
    <location>
        <begin position="43"/>
        <end position="59"/>
    </location>
</feature>
<sequence>MNKERLAAFTDAVLAIIMTILVLELEKPKHVSLAGLWDLRANFFAYTLSFFWLGLMWSTHHSNWHKVKKVTDKTVAYSLIMLFLASLFPYTTSLVATNFYNSTAQVFYGIIILGVSFSNMAISNSLKAVNPSAHFGWLYSIPNPAIILDIVIKIIGLILAMVVYPPAMIYAIFIDIFVVAFASPRVNQ</sequence>
<dbReference type="Pfam" id="PF06736">
    <property type="entry name" value="TMEM175"/>
    <property type="match status" value="1"/>
</dbReference>
<dbReference type="AlphaFoldDB" id="A0A0A1GVL8"/>
<evidence type="ECO:0000256" key="2">
    <source>
        <dbReference type="ARBA" id="ARBA00006920"/>
    </source>
</evidence>
<evidence type="ECO:0000313" key="15">
    <source>
        <dbReference type="Proteomes" id="UP000031620"/>
    </source>
</evidence>
<feature type="transmembrane region" description="Helical" evidence="13">
    <location>
        <begin position="138"/>
        <end position="161"/>
    </location>
</feature>
<comment type="catalytic activity">
    <reaction evidence="12">
        <text>K(+)(in) = K(+)(out)</text>
        <dbReference type="Rhea" id="RHEA:29463"/>
        <dbReference type="ChEBI" id="CHEBI:29103"/>
    </reaction>
</comment>
<dbReference type="Proteomes" id="UP000031620">
    <property type="component" value="Chromosome"/>
</dbReference>
<evidence type="ECO:0000256" key="8">
    <source>
        <dbReference type="ARBA" id="ARBA00022989"/>
    </source>
</evidence>
<evidence type="ECO:0000256" key="5">
    <source>
        <dbReference type="ARBA" id="ARBA00022692"/>
    </source>
</evidence>
<name>A0A0A1GVL8_9LACO</name>
<keyword evidence="10 13" id="KW-0472">Membrane</keyword>
<keyword evidence="3" id="KW-0813">Transport</keyword>
<keyword evidence="11" id="KW-0407">Ion channel</keyword>
<proteinExistence type="inferred from homology"/>
<dbReference type="EMBL" id="AP014680">
    <property type="protein sequence ID" value="BAP86297.1"/>
    <property type="molecule type" value="Genomic_DNA"/>
</dbReference>
<reference evidence="14 15" key="1">
    <citation type="submission" date="2014-11" db="EMBL/GenBank/DDBJ databases">
        <title>Complete genome sequence and analysis of Lactobacillus hokkaidonensis LOOC260T.</title>
        <authorList>
            <person name="Tanizawa Y."/>
            <person name="Tohno M."/>
            <person name="Kaminuma E."/>
            <person name="Nakamura Y."/>
            <person name="Arita M."/>
        </authorList>
    </citation>
    <scope>NUCLEOTIDE SEQUENCE [LARGE SCALE GENOMIC DNA]</scope>
    <source>
        <strain evidence="14 15">LOOC260</strain>
    </source>
</reference>
<keyword evidence="4" id="KW-0633">Potassium transport</keyword>
<dbReference type="RefSeq" id="WP_041094352.1">
    <property type="nucleotide sequence ID" value="NZ_AP014680.1"/>
</dbReference>
<dbReference type="KEGG" id="lho:LOOC260_117910"/>
<keyword evidence="7" id="KW-0630">Potassium</keyword>
<comment type="subcellular location">
    <subcellularLocation>
        <location evidence="1">Membrane</location>
        <topology evidence="1">Multi-pass membrane protein</topology>
    </subcellularLocation>
</comment>
<evidence type="ECO:0000256" key="9">
    <source>
        <dbReference type="ARBA" id="ARBA00023065"/>
    </source>
</evidence>
<dbReference type="GO" id="GO:0005267">
    <property type="term" value="F:potassium channel activity"/>
    <property type="evidence" value="ECO:0007669"/>
    <property type="project" value="UniProtKB-KW"/>
</dbReference>
<evidence type="ECO:0000256" key="11">
    <source>
        <dbReference type="ARBA" id="ARBA00023303"/>
    </source>
</evidence>
<comment type="similarity">
    <text evidence="2">Belongs to the TMEM175 family.</text>
</comment>
<evidence type="ECO:0000256" key="6">
    <source>
        <dbReference type="ARBA" id="ARBA00022826"/>
    </source>
</evidence>
<accession>A0A0A1GVL8</accession>
<evidence type="ECO:0000256" key="4">
    <source>
        <dbReference type="ARBA" id="ARBA00022538"/>
    </source>
</evidence>
<keyword evidence="5 13" id="KW-0812">Transmembrane</keyword>
<keyword evidence="9" id="KW-0406">Ion transport</keyword>
<dbReference type="PANTHER" id="PTHR31462">
    <property type="entry name" value="ENDOSOMAL/LYSOSOMAL POTASSIUM CHANNEL TMEM175"/>
    <property type="match status" value="1"/>
</dbReference>
<keyword evidence="8 13" id="KW-1133">Transmembrane helix</keyword>
<organism evidence="14 15">
    <name type="scientific">Paucilactobacillus hokkaidonensis JCM 18461</name>
    <dbReference type="NCBI Taxonomy" id="1291742"/>
    <lineage>
        <taxon>Bacteria</taxon>
        <taxon>Bacillati</taxon>
        <taxon>Bacillota</taxon>
        <taxon>Bacilli</taxon>
        <taxon>Lactobacillales</taxon>
        <taxon>Lactobacillaceae</taxon>
        <taxon>Paucilactobacillus</taxon>
    </lineage>
</organism>
<feature type="transmembrane region" description="Helical" evidence="13">
    <location>
        <begin position="79"/>
        <end position="100"/>
    </location>
</feature>
<feature type="transmembrane region" description="Helical" evidence="13">
    <location>
        <begin position="7"/>
        <end position="23"/>
    </location>
</feature>
<dbReference type="HOGENOM" id="CLU_090238_1_1_9"/>
<evidence type="ECO:0000313" key="14">
    <source>
        <dbReference type="EMBL" id="BAP86297.1"/>
    </source>
</evidence>
<evidence type="ECO:0000256" key="10">
    <source>
        <dbReference type="ARBA" id="ARBA00023136"/>
    </source>
</evidence>
<dbReference type="PANTHER" id="PTHR31462:SF5">
    <property type="entry name" value="ENDOSOMAL_LYSOSOMAL PROTON CHANNEL TMEM175"/>
    <property type="match status" value="1"/>
</dbReference>
<dbReference type="GO" id="GO:0015252">
    <property type="term" value="F:proton channel activity"/>
    <property type="evidence" value="ECO:0007669"/>
    <property type="project" value="InterPro"/>
</dbReference>
<gene>
    <name evidence="14" type="ORF">LOOC260_117910</name>
</gene>
<evidence type="ECO:0000256" key="12">
    <source>
        <dbReference type="ARBA" id="ARBA00034430"/>
    </source>
</evidence>
<evidence type="ECO:0000256" key="3">
    <source>
        <dbReference type="ARBA" id="ARBA00022448"/>
    </source>
</evidence>
<feature type="transmembrane region" description="Helical" evidence="13">
    <location>
        <begin position="106"/>
        <end position="126"/>
    </location>
</feature>
<dbReference type="GO" id="GO:0016020">
    <property type="term" value="C:membrane"/>
    <property type="evidence" value="ECO:0007669"/>
    <property type="project" value="UniProtKB-SubCell"/>
</dbReference>
<evidence type="ECO:0000256" key="13">
    <source>
        <dbReference type="SAM" id="Phobius"/>
    </source>
</evidence>